<comment type="caution">
    <text evidence="5">The sequence shown here is derived from an EMBL/GenBank/DDBJ whole genome shotgun (WGS) entry which is preliminary data.</text>
</comment>
<protein>
    <submittedName>
        <fullName evidence="5">Phosphodiesterase</fullName>
    </submittedName>
</protein>
<keyword evidence="2" id="KW-0732">Signal</keyword>
<dbReference type="EMBL" id="QEEZ01000007">
    <property type="protein sequence ID" value="PWC01980.1"/>
    <property type="molecule type" value="Genomic_DNA"/>
</dbReference>
<dbReference type="InterPro" id="IPR038607">
    <property type="entry name" value="PhoD-like_sf"/>
</dbReference>
<sequence length="553" mass="61054">MNQSRRRFLQSAAATSAIAATGLGTAHAQSSMSSGKFFPGSSTPEPVDTPRGDLPFLHGVASGDPIPDSVILWTRVTPSEDAMPGSGASEDVELHWEVATDEGFGDVVASGQVTATAAQDHTVHVDPHGLQPGTVYFYRFIVISGDYSKTVSPVGRTRTAPHFTSSPESIRFAVASCANWESGFFSAYRDMAQRGRSGDLDFTLFLGDYIYEYENGYYSGFGPYRLNEPAHETVTLADYRVRYGQYRTDGHLQAAHAALPWIVVWDDHEIANNNWREGAENHDPETQGDWKARRDAAMQAYFEWLPVRATSPSEGGHIYRSFTFGDLAELTVMDLRTYRDQEGNALDVRTFNDPNRTMLGSEQAEWLEGKISTSDAAWNILGNSVMFSPMNLITLDNDQRTEPVSSFLSSHRVDGIPLNSDQWDGYSAARRRLLELLDAKDSKVLFCTGDIHTEWGHTVSLNGRELGAEVVCASISAPNVNEILLLPEGNGVSRLAQEFLRAANPHINHVELDSHGFAIATVHREHADMEWIRVADLADPNASTVVAHSWRWG</sequence>
<evidence type="ECO:0000256" key="2">
    <source>
        <dbReference type="SAM" id="SignalP"/>
    </source>
</evidence>
<evidence type="ECO:0000313" key="6">
    <source>
        <dbReference type="Proteomes" id="UP000244989"/>
    </source>
</evidence>
<name>A0A2U1T7J6_9CORY</name>
<dbReference type="Gene3D" id="3.60.21.70">
    <property type="entry name" value="PhoD-like phosphatase"/>
    <property type="match status" value="1"/>
</dbReference>
<feature type="signal peptide" evidence="2">
    <location>
        <begin position="1"/>
        <end position="28"/>
    </location>
</feature>
<reference evidence="6" key="1">
    <citation type="submission" date="2018-04" db="EMBL/GenBank/DDBJ databases">
        <authorList>
            <person name="Liu S."/>
            <person name="Wang Z."/>
            <person name="Li J."/>
        </authorList>
    </citation>
    <scope>NUCLEOTIDE SEQUENCE [LARGE SCALE GENOMIC DNA]</scope>
    <source>
        <strain evidence="6">2189</strain>
    </source>
</reference>
<dbReference type="InterPro" id="IPR052900">
    <property type="entry name" value="Phospholipid_Metab_Enz"/>
</dbReference>
<dbReference type="Gene3D" id="2.60.40.380">
    <property type="entry name" value="Purple acid phosphatase-like, N-terminal"/>
    <property type="match status" value="1"/>
</dbReference>
<evidence type="ECO:0000259" key="3">
    <source>
        <dbReference type="Pfam" id="PF09423"/>
    </source>
</evidence>
<dbReference type="InterPro" id="IPR006311">
    <property type="entry name" value="TAT_signal"/>
</dbReference>
<dbReference type="RefSeq" id="WP_108432533.1">
    <property type="nucleotide sequence ID" value="NZ_CP026947.1"/>
</dbReference>
<feature type="compositionally biased region" description="Polar residues" evidence="1">
    <location>
        <begin position="29"/>
        <end position="44"/>
    </location>
</feature>
<dbReference type="PROSITE" id="PS51318">
    <property type="entry name" value="TAT"/>
    <property type="match status" value="1"/>
</dbReference>
<dbReference type="Pfam" id="PF09423">
    <property type="entry name" value="PhoD"/>
    <property type="match status" value="1"/>
</dbReference>
<proteinExistence type="predicted"/>
<dbReference type="Proteomes" id="UP000244989">
    <property type="component" value="Unassembled WGS sequence"/>
</dbReference>
<dbReference type="SUPFAM" id="SSF56300">
    <property type="entry name" value="Metallo-dependent phosphatases"/>
    <property type="match status" value="1"/>
</dbReference>
<dbReference type="KEGG" id="cyz:C3B44_03210"/>
<dbReference type="Pfam" id="PF16655">
    <property type="entry name" value="PhoD_N"/>
    <property type="match status" value="1"/>
</dbReference>
<dbReference type="OrthoDB" id="3497025at2"/>
<accession>A0A2U1T7J6</accession>
<gene>
    <name evidence="5" type="ORF">DF222_05035</name>
</gene>
<evidence type="ECO:0000259" key="4">
    <source>
        <dbReference type="Pfam" id="PF16655"/>
    </source>
</evidence>
<evidence type="ECO:0000256" key="1">
    <source>
        <dbReference type="SAM" id="MobiDB-lite"/>
    </source>
</evidence>
<feature type="domain" description="Phospholipase D N-terminal" evidence="4">
    <location>
        <begin position="58"/>
        <end position="159"/>
    </location>
</feature>
<feature type="domain" description="PhoD-like phosphatase metallophosphatase" evidence="3">
    <location>
        <begin position="172"/>
        <end position="531"/>
    </location>
</feature>
<dbReference type="InterPro" id="IPR032093">
    <property type="entry name" value="PhoD_N"/>
</dbReference>
<keyword evidence="6" id="KW-1185">Reference proteome</keyword>
<dbReference type="InterPro" id="IPR029052">
    <property type="entry name" value="Metallo-depent_PP-like"/>
</dbReference>
<dbReference type="PANTHER" id="PTHR43606">
    <property type="entry name" value="PHOSPHATASE, PUTATIVE (AFU_ORTHOLOGUE AFUA_6G08710)-RELATED"/>
    <property type="match status" value="1"/>
</dbReference>
<evidence type="ECO:0000313" key="5">
    <source>
        <dbReference type="EMBL" id="PWC01980.1"/>
    </source>
</evidence>
<feature type="chain" id="PRO_5015408203" evidence="2">
    <location>
        <begin position="29"/>
        <end position="553"/>
    </location>
</feature>
<dbReference type="CDD" id="cd07389">
    <property type="entry name" value="MPP_PhoD"/>
    <property type="match status" value="1"/>
</dbReference>
<dbReference type="PANTHER" id="PTHR43606:SF2">
    <property type="entry name" value="ALKALINE PHOSPHATASE FAMILY PROTEIN (AFU_ORTHOLOGUE AFUA_5G03860)"/>
    <property type="match status" value="1"/>
</dbReference>
<organism evidence="5 6">
    <name type="scientific">Corynebacterium yudongzhengii</name>
    <dbReference type="NCBI Taxonomy" id="2080740"/>
    <lineage>
        <taxon>Bacteria</taxon>
        <taxon>Bacillati</taxon>
        <taxon>Actinomycetota</taxon>
        <taxon>Actinomycetes</taxon>
        <taxon>Mycobacteriales</taxon>
        <taxon>Corynebacteriaceae</taxon>
        <taxon>Corynebacterium</taxon>
    </lineage>
</organism>
<dbReference type="InterPro" id="IPR018946">
    <property type="entry name" value="PhoD-like_MPP"/>
</dbReference>
<dbReference type="AlphaFoldDB" id="A0A2U1T7J6"/>
<feature type="region of interest" description="Disordered" evidence="1">
    <location>
        <begin position="29"/>
        <end position="50"/>
    </location>
</feature>